<organism evidence="5 6">
    <name type="scientific">Candidimonas nitroreducens</name>
    <dbReference type="NCBI Taxonomy" id="683354"/>
    <lineage>
        <taxon>Bacteria</taxon>
        <taxon>Pseudomonadati</taxon>
        <taxon>Pseudomonadota</taxon>
        <taxon>Betaproteobacteria</taxon>
        <taxon>Burkholderiales</taxon>
        <taxon>Alcaligenaceae</taxon>
        <taxon>Candidimonas</taxon>
    </lineage>
</organism>
<dbReference type="PANTHER" id="PTHR43976">
    <property type="entry name" value="SHORT CHAIN DEHYDROGENASE"/>
    <property type="match status" value="1"/>
</dbReference>
<evidence type="ECO:0000256" key="3">
    <source>
        <dbReference type="RuleBase" id="RU000363"/>
    </source>
</evidence>
<dbReference type="InterPro" id="IPR051911">
    <property type="entry name" value="SDR_oxidoreductase"/>
</dbReference>
<dbReference type="InterPro" id="IPR036291">
    <property type="entry name" value="NAD(P)-bd_dom_sf"/>
</dbReference>
<dbReference type="SUPFAM" id="SSF51735">
    <property type="entry name" value="NAD(P)-binding Rossmann-fold domains"/>
    <property type="match status" value="1"/>
</dbReference>
<dbReference type="EMBL" id="NJIH01000002">
    <property type="protein sequence ID" value="OWT65632.1"/>
    <property type="molecule type" value="Genomic_DNA"/>
</dbReference>
<evidence type="ECO:0000259" key="4">
    <source>
        <dbReference type="SMART" id="SM00822"/>
    </source>
</evidence>
<dbReference type="OrthoDB" id="9789083at2"/>
<dbReference type="NCBIfam" id="NF004824">
    <property type="entry name" value="PRK06180.1"/>
    <property type="match status" value="1"/>
</dbReference>
<evidence type="ECO:0000256" key="2">
    <source>
        <dbReference type="ARBA" id="ARBA00023002"/>
    </source>
</evidence>
<dbReference type="PRINTS" id="PR00080">
    <property type="entry name" value="SDRFAMILY"/>
</dbReference>
<reference evidence="6" key="1">
    <citation type="submission" date="2017-06" db="EMBL/GenBank/DDBJ databases">
        <title>Herbaspirillum phytohormonus sp. nov., isolated from the root nodule of Robinia pseudoacacia in lead-zinc mine.</title>
        <authorList>
            <person name="Fan M."/>
            <person name="Lin Y."/>
        </authorList>
    </citation>
    <scope>NUCLEOTIDE SEQUENCE [LARGE SCALE GENOMIC DNA]</scope>
    <source>
        <strain evidence="6">SC-089</strain>
    </source>
</reference>
<dbReference type="Gene3D" id="3.40.50.720">
    <property type="entry name" value="NAD(P)-binding Rossmann-like Domain"/>
    <property type="match status" value="1"/>
</dbReference>
<feature type="domain" description="Ketoreductase" evidence="4">
    <location>
        <begin position="2"/>
        <end position="187"/>
    </location>
</feature>
<dbReference type="Proteomes" id="UP000214603">
    <property type="component" value="Unassembled WGS sequence"/>
</dbReference>
<comment type="caution">
    <text evidence="5">The sequence shown here is derived from an EMBL/GenBank/DDBJ whole genome shotgun (WGS) entry which is preliminary data.</text>
</comment>
<evidence type="ECO:0000313" key="6">
    <source>
        <dbReference type="Proteomes" id="UP000214603"/>
    </source>
</evidence>
<protein>
    <submittedName>
        <fullName evidence="5">Short-chain dehydrogenase/reductase</fullName>
    </submittedName>
</protein>
<accession>A0A225MX30</accession>
<keyword evidence="6" id="KW-1185">Reference proteome</keyword>
<dbReference type="InterPro" id="IPR020904">
    <property type="entry name" value="Sc_DH/Rdtase_CS"/>
</dbReference>
<keyword evidence="2" id="KW-0560">Oxidoreductase</keyword>
<dbReference type="RefSeq" id="WP_088601782.1">
    <property type="nucleotide sequence ID" value="NZ_NJIH01000002.1"/>
</dbReference>
<dbReference type="InterPro" id="IPR002347">
    <property type="entry name" value="SDR_fam"/>
</dbReference>
<dbReference type="GO" id="GO:0016491">
    <property type="term" value="F:oxidoreductase activity"/>
    <property type="evidence" value="ECO:0007669"/>
    <property type="project" value="UniProtKB-KW"/>
</dbReference>
<sequence>MKTWLITGTSTGLGRALALAALKQGDTVVGTLRNEAQRAEFDALAPGRSRGVLLDVTREADIRRVVDEVEAKVGPIDVLVNNAGYGFESTIEEADMADIRHQFEVNVFGALGLIKAVLPHMRGRRSGRIINITSIGGMTTGPGMGIYCASKFALEAISESLGKEAAGFGVKSTAVEPGAFRTDWAGRSLKRSARSIAEYAAVCEPISEARSKRSGHQRGDPAKAAAAILQIVASDDPPAHLLLGSDALRRGRARLEELGTEFERWVSLTQSTDFDE</sequence>
<dbReference type="PRINTS" id="PR00081">
    <property type="entry name" value="GDHRDH"/>
</dbReference>
<proteinExistence type="inferred from homology"/>
<name>A0A225MX30_9BURK</name>
<comment type="similarity">
    <text evidence="1 3">Belongs to the short-chain dehydrogenases/reductases (SDR) family.</text>
</comment>
<dbReference type="AlphaFoldDB" id="A0A225MX30"/>
<dbReference type="PANTHER" id="PTHR43976:SF16">
    <property type="entry name" value="SHORT-CHAIN DEHYDROGENASE_REDUCTASE FAMILY PROTEIN"/>
    <property type="match status" value="1"/>
</dbReference>
<dbReference type="Pfam" id="PF00106">
    <property type="entry name" value="adh_short"/>
    <property type="match status" value="1"/>
</dbReference>
<dbReference type="InterPro" id="IPR057326">
    <property type="entry name" value="KR_dom"/>
</dbReference>
<evidence type="ECO:0000256" key="1">
    <source>
        <dbReference type="ARBA" id="ARBA00006484"/>
    </source>
</evidence>
<dbReference type="PROSITE" id="PS00061">
    <property type="entry name" value="ADH_SHORT"/>
    <property type="match status" value="1"/>
</dbReference>
<dbReference type="SMART" id="SM00822">
    <property type="entry name" value="PKS_KR"/>
    <property type="match status" value="1"/>
</dbReference>
<dbReference type="CDD" id="cd05374">
    <property type="entry name" value="17beta-HSD-like_SDR_c"/>
    <property type="match status" value="1"/>
</dbReference>
<evidence type="ECO:0000313" key="5">
    <source>
        <dbReference type="EMBL" id="OWT65632.1"/>
    </source>
</evidence>
<gene>
    <name evidence="5" type="ORF">CEY11_02495</name>
</gene>